<feature type="region of interest" description="Disordered" evidence="1">
    <location>
        <begin position="46"/>
        <end position="84"/>
    </location>
</feature>
<dbReference type="GO" id="GO:0004803">
    <property type="term" value="F:transposase activity"/>
    <property type="evidence" value="ECO:0007669"/>
    <property type="project" value="InterPro"/>
</dbReference>
<dbReference type="Pfam" id="PF01527">
    <property type="entry name" value="HTH_Tnp_1"/>
    <property type="match status" value="1"/>
</dbReference>
<protein>
    <submittedName>
        <fullName evidence="2">Transposase</fullName>
    </submittedName>
</protein>
<dbReference type="EMBL" id="JAJOMB010000080">
    <property type="protein sequence ID" value="MCD5317297.1"/>
    <property type="molecule type" value="Genomic_DNA"/>
</dbReference>
<name>A0A9X1NLR9_9ACTN</name>
<dbReference type="Gene3D" id="1.10.10.60">
    <property type="entry name" value="Homeodomain-like"/>
    <property type="match status" value="1"/>
</dbReference>
<organism evidence="2 3">
    <name type="scientific">Kineosporia babensis</name>
    <dbReference type="NCBI Taxonomy" id="499548"/>
    <lineage>
        <taxon>Bacteria</taxon>
        <taxon>Bacillati</taxon>
        <taxon>Actinomycetota</taxon>
        <taxon>Actinomycetes</taxon>
        <taxon>Kineosporiales</taxon>
        <taxon>Kineosporiaceae</taxon>
        <taxon>Kineosporia</taxon>
    </lineage>
</organism>
<dbReference type="GO" id="GO:0006313">
    <property type="term" value="P:DNA transposition"/>
    <property type="evidence" value="ECO:0007669"/>
    <property type="project" value="InterPro"/>
</dbReference>
<keyword evidence="3" id="KW-1185">Reference proteome</keyword>
<dbReference type="InterPro" id="IPR009057">
    <property type="entry name" value="Homeodomain-like_sf"/>
</dbReference>
<dbReference type="SUPFAM" id="SSF46689">
    <property type="entry name" value="Homeodomain-like"/>
    <property type="match status" value="1"/>
</dbReference>
<evidence type="ECO:0000256" key="1">
    <source>
        <dbReference type="SAM" id="MobiDB-lite"/>
    </source>
</evidence>
<accession>A0A9X1NLR9</accession>
<reference evidence="2" key="1">
    <citation type="submission" date="2021-11" db="EMBL/GenBank/DDBJ databases">
        <title>Streptomyces corallinus and Kineosporia corallina sp. nov., two new coral-derived marine actinobacteria.</title>
        <authorList>
            <person name="Buangrab K."/>
            <person name="Sutthacheep M."/>
            <person name="Yeemin T."/>
            <person name="Harunari E."/>
            <person name="Igarashi Y."/>
            <person name="Sripreechasak P."/>
            <person name="Kanchanasin P."/>
            <person name="Tanasupawat S."/>
            <person name="Phongsopitanun W."/>
        </authorList>
    </citation>
    <scope>NUCLEOTIDE SEQUENCE</scope>
    <source>
        <strain evidence="2">JCM 31032</strain>
    </source>
</reference>
<evidence type="ECO:0000313" key="3">
    <source>
        <dbReference type="Proteomes" id="UP001138997"/>
    </source>
</evidence>
<gene>
    <name evidence="2" type="ORF">LR394_41055</name>
</gene>
<dbReference type="GO" id="GO:0003677">
    <property type="term" value="F:DNA binding"/>
    <property type="evidence" value="ECO:0007669"/>
    <property type="project" value="InterPro"/>
</dbReference>
<dbReference type="InterPro" id="IPR002514">
    <property type="entry name" value="Transposase_8"/>
</dbReference>
<feature type="compositionally biased region" description="Low complexity" evidence="1">
    <location>
        <begin position="55"/>
        <end position="65"/>
    </location>
</feature>
<dbReference type="Proteomes" id="UP001138997">
    <property type="component" value="Unassembled WGS sequence"/>
</dbReference>
<comment type="caution">
    <text evidence="2">The sequence shown here is derived from an EMBL/GenBank/DDBJ whole genome shotgun (WGS) entry which is preliminary data.</text>
</comment>
<feature type="non-terminal residue" evidence="2">
    <location>
        <position position="138"/>
    </location>
</feature>
<sequence>MAGKSYTQEFRQQAVDLYRSTPGATVQGIAADLGIGRETLSKWIKQRPLAPEPADPAGASGPDGAQVQALVAGQEPAARPLRGRPANMAARIAALEAENAALRAEAARRDAEHGVEVEKLSTERDILRQAAKYFAGET</sequence>
<proteinExistence type="predicted"/>
<dbReference type="AlphaFoldDB" id="A0A9X1NLR9"/>
<dbReference type="RefSeq" id="WP_231450145.1">
    <property type="nucleotide sequence ID" value="NZ_JAJOMB010000080.1"/>
</dbReference>
<evidence type="ECO:0000313" key="2">
    <source>
        <dbReference type="EMBL" id="MCD5317297.1"/>
    </source>
</evidence>